<feature type="compositionally biased region" description="Low complexity" evidence="1">
    <location>
        <begin position="288"/>
        <end position="301"/>
    </location>
</feature>
<accession>A0A0G0QK34</accession>
<dbReference type="SUPFAM" id="SSF74853">
    <property type="entry name" value="Lamin A/C globular tail domain"/>
    <property type="match status" value="1"/>
</dbReference>
<feature type="compositionally biased region" description="Polar residues" evidence="1">
    <location>
        <begin position="313"/>
        <end position="328"/>
    </location>
</feature>
<dbReference type="Proteomes" id="UP000034072">
    <property type="component" value="Unassembled WGS sequence"/>
</dbReference>
<evidence type="ECO:0000313" key="4">
    <source>
        <dbReference type="EMBL" id="KKR40719.1"/>
    </source>
</evidence>
<dbReference type="InterPro" id="IPR001322">
    <property type="entry name" value="Lamin_tail_dom"/>
</dbReference>
<protein>
    <submittedName>
        <fullName evidence="4">Polymorphic membrane protein</fullName>
    </submittedName>
</protein>
<feature type="domain" description="LTD" evidence="3">
    <location>
        <begin position="149"/>
        <end position="286"/>
    </location>
</feature>
<organism evidence="4 5">
    <name type="scientific">Candidatus Yanofskybacteria bacterium GW2011_GWE2_40_11</name>
    <dbReference type="NCBI Taxonomy" id="1619033"/>
    <lineage>
        <taxon>Bacteria</taxon>
        <taxon>Candidatus Yanofskyibacteriota</taxon>
    </lineage>
</organism>
<evidence type="ECO:0000259" key="3">
    <source>
        <dbReference type="PROSITE" id="PS51841"/>
    </source>
</evidence>
<feature type="transmembrane region" description="Helical" evidence="2">
    <location>
        <begin position="9"/>
        <end position="27"/>
    </location>
</feature>
<evidence type="ECO:0000256" key="1">
    <source>
        <dbReference type="SAM" id="MobiDB-lite"/>
    </source>
</evidence>
<evidence type="ECO:0000256" key="2">
    <source>
        <dbReference type="SAM" id="Phobius"/>
    </source>
</evidence>
<keyword evidence="2" id="KW-1133">Transmembrane helix</keyword>
<keyword evidence="2" id="KW-0472">Membrane</keyword>
<proteinExistence type="predicted"/>
<dbReference type="PROSITE" id="PS51841">
    <property type="entry name" value="LTD"/>
    <property type="match status" value="1"/>
</dbReference>
<feature type="compositionally biased region" description="Low complexity" evidence="1">
    <location>
        <begin position="112"/>
        <end position="153"/>
    </location>
</feature>
<comment type="caution">
    <text evidence="4">The sequence shown here is derived from an EMBL/GenBank/DDBJ whole genome shotgun (WGS) entry which is preliminary data.</text>
</comment>
<evidence type="ECO:0000313" key="5">
    <source>
        <dbReference type="Proteomes" id="UP000034072"/>
    </source>
</evidence>
<dbReference type="AlphaFoldDB" id="A0A0G0QK34"/>
<sequence>MEDENSSKLRFLFFFISAAALLGVFLLSQKTVTYFNSDNGDYFSVDSLSGADTPLAANIIGDKIGDKLVSPKLSPIMSPKPSLSPIMSPSPQAITAGVSPVITPAPVVLQSPSARPTSASLPSPSSAPVSPTPNLTPSSTPTPIATSSATPAPELTTSPRAVVINEIAWMGTSAATNDEWIELYNPNEIAVSLSGLSLKTADGGFTLSLSKSIPARGYYLIERTDNNTISDVWADLAVSFSKAGLNNSGEAVQLVNSAGQIIDEVNCSSGWFAGDNETKSSMERVDPSASSNDRSNWRSNNGLIKNGLDSKGNAINGTPGQRNSAAGF</sequence>
<feature type="region of interest" description="Disordered" evidence="1">
    <location>
        <begin position="112"/>
        <end position="157"/>
    </location>
</feature>
<dbReference type="PATRIC" id="fig|1619033.3.peg.428"/>
<keyword evidence="2" id="KW-0812">Transmembrane</keyword>
<name>A0A0G0QK34_9BACT</name>
<feature type="region of interest" description="Disordered" evidence="1">
    <location>
        <begin position="278"/>
        <end position="328"/>
    </location>
</feature>
<dbReference type="EMBL" id="LBXZ01000005">
    <property type="protein sequence ID" value="KKR40719.1"/>
    <property type="molecule type" value="Genomic_DNA"/>
</dbReference>
<gene>
    <name evidence="4" type="ORF">UT75_C0005G0027</name>
</gene>
<dbReference type="InterPro" id="IPR036415">
    <property type="entry name" value="Lamin_tail_dom_sf"/>
</dbReference>
<dbReference type="Pfam" id="PF00932">
    <property type="entry name" value="LTD"/>
    <property type="match status" value="1"/>
</dbReference>
<reference evidence="4 5" key="1">
    <citation type="journal article" date="2015" name="Nature">
        <title>rRNA introns, odd ribosomes, and small enigmatic genomes across a large radiation of phyla.</title>
        <authorList>
            <person name="Brown C.T."/>
            <person name="Hug L.A."/>
            <person name="Thomas B.C."/>
            <person name="Sharon I."/>
            <person name="Castelle C.J."/>
            <person name="Singh A."/>
            <person name="Wilkins M.J."/>
            <person name="Williams K.H."/>
            <person name="Banfield J.F."/>
        </authorList>
    </citation>
    <scope>NUCLEOTIDE SEQUENCE [LARGE SCALE GENOMIC DNA]</scope>
</reference>